<evidence type="ECO:0000313" key="8">
    <source>
        <dbReference type="Proteomes" id="UP000236268"/>
    </source>
</evidence>
<evidence type="ECO:0000313" key="9">
    <source>
        <dbReference type="Proteomes" id="UP000298595"/>
    </source>
</evidence>
<sequence length="304" mass="33381">MPPPKSPLDDLRREIDHIDDTIHDLLMRRAAVVERVGVVKGQIEAAEGQVSGNPQTPIYLRPAREAVILRRLMARHAGSFPAMAVTRMWREMITAFTRLQGPFAVAVYAPEDRRGFWDVARDHFGSVVPMTAVNSPAAAIRAVSEGTATVGVVPYPAEDDADPWWRFLVSSDARTPRVVARLPFAGRGNARGEDRDALAIALVPHEPTGDDRTLLGIELGHDLSRGRLKDHLETSGLAPTYFCTWHARDPSGPSIHLVEVADFVDHTDPRLAAFAGRLGEIPVRINIVGGYAVPLHFSHDARKV</sequence>
<dbReference type="Gene3D" id="1.20.59.10">
    <property type="entry name" value="Chorismate mutase"/>
    <property type="match status" value="1"/>
</dbReference>
<dbReference type="SUPFAM" id="SSF48600">
    <property type="entry name" value="Chorismate mutase II"/>
    <property type="match status" value="1"/>
</dbReference>
<organism evidence="3 7">
    <name type="scientific">Azospirillum argentinense</name>
    <dbReference type="NCBI Taxonomy" id="2970906"/>
    <lineage>
        <taxon>Bacteria</taxon>
        <taxon>Pseudomonadati</taxon>
        <taxon>Pseudomonadota</taxon>
        <taxon>Alphaproteobacteria</taxon>
        <taxon>Rhodospirillales</taxon>
        <taxon>Azospirillaceae</taxon>
        <taxon>Azospirillum</taxon>
    </lineage>
</organism>
<dbReference type="GO" id="GO:0046417">
    <property type="term" value="P:chorismate metabolic process"/>
    <property type="evidence" value="ECO:0007669"/>
    <property type="project" value="InterPro"/>
</dbReference>
<dbReference type="KEGG" id="aare:D3093_14745"/>
<reference evidence="4 10" key="4">
    <citation type="submission" date="2019-07" db="EMBL/GenBank/DDBJ databases">
        <title>Genome sequencing of the stress-tolerant strain Azospirillum brasilense Az19.</title>
        <authorList>
            <person name="Maroniche G.A."/>
            <person name="Garcia J.E."/>
            <person name="Pagnussat L."/>
            <person name="Amenta M."/>
            <person name="Creus C.M."/>
        </authorList>
    </citation>
    <scope>NUCLEOTIDE SEQUENCE [LARGE SCALE GENOMIC DNA]</scope>
    <source>
        <strain evidence="4 10">Az19</strain>
    </source>
</reference>
<dbReference type="Proteomes" id="UP000325333">
    <property type="component" value="Unassembled WGS sequence"/>
</dbReference>
<accession>A0A060DSV9</accession>
<dbReference type="InterPro" id="IPR002701">
    <property type="entry name" value="CM_II_prokaryot"/>
</dbReference>
<gene>
    <name evidence="3" type="ORF">ABAZ39_19145</name>
    <name evidence="5" type="ORF">C1S70_07480</name>
    <name evidence="6" type="ORF">D3093_14745</name>
    <name evidence="4" type="ORF">FH063_005623</name>
</gene>
<proteinExistence type="predicted"/>
<evidence type="ECO:0000313" key="7">
    <source>
        <dbReference type="Proteomes" id="UP000027186"/>
    </source>
</evidence>
<geneLocation type="plasmid" evidence="6 9">
    <name>p1</name>
</geneLocation>
<dbReference type="RefSeq" id="WP_040134343.1">
    <property type="nucleotide sequence ID" value="NZ_CP007794.1"/>
</dbReference>
<geneLocation type="plasmid" evidence="5">
    <name>p4unnamed</name>
</geneLocation>
<geneLocation type="plasmid" evidence="3 7">
    <name>AbAZ39_p1</name>
</geneLocation>
<dbReference type="Proteomes" id="UP000236268">
    <property type="component" value="Unassembled WGS sequence"/>
</dbReference>
<reference evidence="3 7" key="1">
    <citation type="journal article" date="2014" name="Genome Announc.">
        <title>Complete Genome Sequence of the Model Rhizosphere Strain Azospirillum brasilense Az39, Successfully Applied in Agriculture.</title>
        <authorList>
            <person name="Rivera D."/>
            <person name="Revale S."/>
            <person name="Molina R."/>
            <person name="Gualpa J."/>
            <person name="Puente M."/>
            <person name="Maroniche G."/>
            <person name="Paris G."/>
            <person name="Baker D."/>
            <person name="Clavijo B."/>
            <person name="McLay K."/>
            <person name="Spaepen S."/>
            <person name="Perticari A."/>
            <person name="Vazquez M."/>
            <person name="Wisniewski-Dye F."/>
            <person name="Watkins C."/>
            <person name="Martinez-Abarca F."/>
            <person name="Vanderleyden J."/>
            <person name="Cassan F."/>
        </authorList>
    </citation>
    <scope>NUCLEOTIDE SEQUENCE [LARGE SCALE GENOMIC DNA]</scope>
    <source>
        <strain evidence="3 7">Az39</strain>
        <plasmid evidence="3">AbAZ39_p1</plasmid>
    </source>
</reference>
<dbReference type="InterPro" id="IPR036979">
    <property type="entry name" value="CM_dom_sf"/>
</dbReference>
<evidence type="ECO:0000313" key="5">
    <source>
        <dbReference type="EMBL" id="PNQ99397.1"/>
    </source>
</evidence>
<evidence type="ECO:0000313" key="3">
    <source>
        <dbReference type="EMBL" id="AIB14044.1"/>
    </source>
</evidence>
<dbReference type="Proteomes" id="UP000027186">
    <property type="component" value="Plasmid AbAZ39_p1"/>
</dbReference>
<reference evidence="6 9" key="3">
    <citation type="submission" date="2018-09" db="EMBL/GenBank/DDBJ databases">
        <title>Whole genome based analysis of evolution and adaptive divergence in Indian and Brazilian strains of Azospirillum brasilense.</title>
        <authorList>
            <person name="Singh C."/>
            <person name="Tripathi A.K."/>
        </authorList>
    </citation>
    <scope>NUCLEOTIDE SEQUENCE [LARGE SCALE GENOMIC DNA]</scope>
    <source>
        <strain evidence="6 9">MTCC4035</strain>
        <plasmid evidence="6 9">p1</plasmid>
    </source>
</reference>
<dbReference type="InterPro" id="IPR036263">
    <property type="entry name" value="Chorismate_II_sf"/>
</dbReference>
<keyword evidence="3" id="KW-0614">Plasmid</keyword>
<dbReference type="EMBL" id="CP032322">
    <property type="protein sequence ID" value="QCN96600.1"/>
    <property type="molecule type" value="Genomic_DNA"/>
</dbReference>
<protein>
    <recommendedName>
        <fullName evidence="1">chorismate mutase</fullName>
        <ecNumber evidence="1">5.4.99.5</ecNumber>
    </recommendedName>
</protein>
<evidence type="ECO:0000313" key="4">
    <source>
        <dbReference type="EMBL" id="KAA1055061.1"/>
    </source>
</evidence>
<dbReference type="Pfam" id="PF01817">
    <property type="entry name" value="CM_2"/>
    <property type="match status" value="1"/>
</dbReference>
<dbReference type="AlphaFoldDB" id="A0A060DSV9"/>
<dbReference type="SMART" id="SM00830">
    <property type="entry name" value="CM_2"/>
    <property type="match status" value="1"/>
</dbReference>
<dbReference type="EMBL" id="POWG01000006">
    <property type="protein sequence ID" value="PNQ99397.1"/>
    <property type="molecule type" value="Genomic_DNA"/>
</dbReference>
<dbReference type="GO" id="GO:0004106">
    <property type="term" value="F:chorismate mutase activity"/>
    <property type="evidence" value="ECO:0007669"/>
    <property type="project" value="UniProtKB-EC"/>
</dbReference>
<feature type="domain" description="Chorismate mutase" evidence="2">
    <location>
        <begin position="2"/>
        <end position="104"/>
    </location>
</feature>
<evidence type="ECO:0000256" key="1">
    <source>
        <dbReference type="ARBA" id="ARBA00012404"/>
    </source>
</evidence>
<dbReference type="EMBL" id="CP007794">
    <property type="protein sequence ID" value="AIB14044.1"/>
    <property type="molecule type" value="Genomic_DNA"/>
</dbReference>
<name>A0A060DSV9_9PROT</name>
<dbReference type="EMBL" id="VEWN01000007">
    <property type="protein sequence ID" value="KAA1055061.1"/>
    <property type="molecule type" value="Genomic_DNA"/>
</dbReference>
<dbReference type="KEGG" id="abq:ABAZ39_19145"/>
<reference evidence="5 8" key="2">
    <citation type="submission" date="2018-01" db="EMBL/GenBank/DDBJ databases">
        <title>Whole genome sequence of Azospirillum brasilense REC3 isolated from strawberry roots.</title>
        <authorList>
            <person name="Fontana C.A."/>
            <person name="Salazar S.M."/>
            <person name="Bassi D."/>
            <person name="Puglisi E."/>
            <person name="Lovaisa N.C."/>
            <person name="Toffoli L.M."/>
            <person name="Pedraza R."/>
            <person name="Cocconcelli P.S."/>
        </authorList>
    </citation>
    <scope>NUCLEOTIDE SEQUENCE [LARGE SCALE GENOMIC DNA]</scope>
    <source>
        <strain evidence="5 8">REC3</strain>
        <plasmid evidence="5">p4unnamed</plasmid>
    </source>
</reference>
<dbReference type="EC" id="5.4.99.5" evidence="1"/>
<evidence type="ECO:0000259" key="2">
    <source>
        <dbReference type="PROSITE" id="PS51168"/>
    </source>
</evidence>
<evidence type="ECO:0000313" key="6">
    <source>
        <dbReference type="EMBL" id="QCN96600.1"/>
    </source>
</evidence>
<dbReference type="PROSITE" id="PS51168">
    <property type="entry name" value="CHORISMATE_MUT_2"/>
    <property type="match status" value="1"/>
</dbReference>
<dbReference type="Proteomes" id="UP000298595">
    <property type="component" value="Plasmid p1"/>
</dbReference>
<evidence type="ECO:0000313" key="10">
    <source>
        <dbReference type="Proteomes" id="UP000325333"/>
    </source>
</evidence>